<gene>
    <name evidence="2" type="ORF">BIV18_05665</name>
</gene>
<evidence type="ECO:0000313" key="2">
    <source>
        <dbReference type="EMBL" id="OLR65036.1"/>
    </source>
</evidence>
<dbReference type="Pfam" id="PF12706">
    <property type="entry name" value="Lactamase_B_2"/>
    <property type="match status" value="1"/>
</dbReference>
<dbReference type="SUPFAM" id="SSF56281">
    <property type="entry name" value="Metallo-hydrolase/oxidoreductase"/>
    <property type="match status" value="1"/>
</dbReference>
<dbReference type="PANTHER" id="PTHR47619:SF1">
    <property type="entry name" value="EXODEOXYRIBONUCLEASE WALJ"/>
    <property type="match status" value="1"/>
</dbReference>
<dbReference type="PANTHER" id="PTHR47619">
    <property type="entry name" value="METALLO-HYDROLASE YYCJ-RELATED"/>
    <property type="match status" value="1"/>
</dbReference>
<dbReference type="InterPro" id="IPR001279">
    <property type="entry name" value="Metallo-B-lactamas"/>
</dbReference>
<dbReference type="SMART" id="SM00849">
    <property type="entry name" value="Lactamase_B"/>
    <property type="match status" value="1"/>
</dbReference>
<dbReference type="InterPro" id="IPR052533">
    <property type="entry name" value="WalJ/YycJ-like"/>
</dbReference>
<accession>A0A1U7M0G0</accession>
<keyword evidence="3" id="KW-1185">Reference proteome</keyword>
<dbReference type="GO" id="GO:0016787">
    <property type="term" value="F:hydrolase activity"/>
    <property type="evidence" value="ECO:0007669"/>
    <property type="project" value="UniProtKB-KW"/>
</dbReference>
<dbReference type="InterPro" id="IPR036866">
    <property type="entry name" value="RibonucZ/Hydroxyglut_hydro"/>
</dbReference>
<protein>
    <submittedName>
        <fullName evidence="2">Metallohydrolase</fullName>
    </submittedName>
</protein>
<dbReference type="Gene3D" id="3.60.15.10">
    <property type="entry name" value="Ribonuclease Z/Hydroxyacylglutathione hydrolase-like"/>
    <property type="match status" value="1"/>
</dbReference>
<dbReference type="STRING" id="1465756.BIV18_05665"/>
<evidence type="ECO:0000259" key="1">
    <source>
        <dbReference type="SMART" id="SM00849"/>
    </source>
</evidence>
<comment type="caution">
    <text evidence="2">The sequence shown here is derived from an EMBL/GenBank/DDBJ whole genome shotgun (WGS) entry which is preliminary data.</text>
</comment>
<feature type="domain" description="Metallo-beta-lactamase" evidence="1">
    <location>
        <begin position="11"/>
        <end position="164"/>
    </location>
</feature>
<dbReference type="AlphaFoldDB" id="A0A1U7M0G0"/>
<dbReference type="Proteomes" id="UP000187166">
    <property type="component" value="Unassembled WGS sequence"/>
</dbReference>
<sequence length="261" mass="29171">MKFCSLASGSSGNCQYIEYKDTKIIIDAGLSGKKIEDNLEKIGVKANEIDAILVTHEHIDHIKSVGVLSRRHNIKVFSNMMTLEGMLPVVKKLDPKNTFIFENGKSFTFKDLEIMPISTFHDCASGCGFVVTGDKKISLLTDTGWVNADAMEKMDDSELFYLESNHDVDMLINGSYPYPTKQRILSTKGHLSNENAAEVLSMLLKKKKEKILLGHLSSDNNLPEVALKTVKDLLSAEHKEDNIDYTIDVAPRFLPSKVFEL</sequence>
<organism evidence="2 3">
    <name type="scientific">Peptoniphilus porci</name>
    <dbReference type="NCBI Taxonomy" id="2652280"/>
    <lineage>
        <taxon>Bacteria</taxon>
        <taxon>Bacillati</taxon>
        <taxon>Bacillota</taxon>
        <taxon>Tissierellia</taxon>
        <taxon>Tissierellales</taxon>
        <taxon>Peptoniphilaceae</taxon>
        <taxon>Peptoniphilus</taxon>
    </lineage>
</organism>
<dbReference type="EMBL" id="MJIH01000001">
    <property type="protein sequence ID" value="OLR65036.1"/>
    <property type="molecule type" value="Genomic_DNA"/>
</dbReference>
<proteinExistence type="predicted"/>
<evidence type="ECO:0000313" key="3">
    <source>
        <dbReference type="Proteomes" id="UP000187166"/>
    </source>
</evidence>
<name>A0A1U7M0G0_9FIRM</name>
<reference evidence="2 3" key="1">
    <citation type="journal article" date="2016" name="Appl. Environ. Microbiol.">
        <title>Function and Phylogeny of Bacterial Butyryl Coenzyme A:Acetate Transferases and Their Diversity in the Proximal Colon of Swine.</title>
        <authorList>
            <person name="Trachsel J."/>
            <person name="Bayles D.O."/>
            <person name="Looft T."/>
            <person name="Levine U.Y."/>
            <person name="Allen H.K."/>
        </authorList>
    </citation>
    <scope>NUCLEOTIDE SEQUENCE [LARGE SCALE GENOMIC DNA]</scope>
    <source>
        <strain evidence="2 3">35-6-1</strain>
    </source>
</reference>